<feature type="domain" description="ER-bound oxygenase mpaB/mpaB'/Rubber oxygenase catalytic" evidence="2">
    <location>
        <begin position="146"/>
        <end position="376"/>
    </location>
</feature>
<proteinExistence type="predicted"/>
<name>A0ABP9CNZ1_9ACTN</name>
<dbReference type="Proteomes" id="UP001500839">
    <property type="component" value="Unassembled WGS sequence"/>
</dbReference>
<dbReference type="InterPro" id="IPR018713">
    <property type="entry name" value="MPAB/Lcp_cat_dom"/>
</dbReference>
<comment type="caution">
    <text evidence="3">The sequence shown here is derived from an EMBL/GenBank/DDBJ whole genome shotgun (WGS) entry which is preliminary data.</text>
</comment>
<dbReference type="RefSeq" id="WP_372435224.1">
    <property type="nucleotide sequence ID" value="NZ_BAABKQ010000001.1"/>
</dbReference>
<reference evidence="4" key="1">
    <citation type="journal article" date="2019" name="Int. J. Syst. Evol. Microbiol.">
        <title>The Global Catalogue of Microorganisms (GCM) 10K type strain sequencing project: providing services to taxonomists for standard genome sequencing and annotation.</title>
        <authorList>
            <consortium name="The Broad Institute Genomics Platform"/>
            <consortium name="The Broad Institute Genome Sequencing Center for Infectious Disease"/>
            <person name="Wu L."/>
            <person name="Ma J."/>
        </authorList>
    </citation>
    <scope>NUCLEOTIDE SEQUENCE [LARGE SCALE GENOMIC DNA]</scope>
    <source>
        <strain evidence="4">JCM 18542</strain>
    </source>
</reference>
<dbReference type="EMBL" id="BAABKQ010000001">
    <property type="protein sequence ID" value="GAA4815100.1"/>
    <property type="molecule type" value="Genomic_DNA"/>
</dbReference>
<evidence type="ECO:0000313" key="4">
    <source>
        <dbReference type="Proteomes" id="UP001500839"/>
    </source>
</evidence>
<evidence type="ECO:0000313" key="3">
    <source>
        <dbReference type="EMBL" id="GAA4815100.1"/>
    </source>
</evidence>
<dbReference type="PANTHER" id="PTHR37539:SF1">
    <property type="entry name" value="ER-BOUND OXYGENASE MPAB_MPAB'_RUBBER OXYGENASE CATALYTIC DOMAIN-CONTAINING PROTEIN"/>
    <property type="match status" value="1"/>
</dbReference>
<accession>A0ABP9CNZ1</accession>
<gene>
    <name evidence="3" type="ORF">GCM10023353_20750</name>
</gene>
<feature type="region of interest" description="Disordered" evidence="1">
    <location>
        <begin position="1"/>
        <end position="29"/>
    </location>
</feature>
<dbReference type="Pfam" id="PF09995">
    <property type="entry name" value="MPAB_Lcp_cat"/>
    <property type="match status" value="1"/>
</dbReference>
<evidence type="ECO:0000256" key="1">
    <source>
        <dbReference type="SAM" id="MobiDB-lite"/>
    </source>
</evidence>
<protein>
    <submittedName>
        <fullName evidence="3">Oxygenase MpaB family protein</fullName>
    </submittedName>
</protein>
<feature type="compositionally biased region" description="Low complexity" evidence="1">
    <location>
        <begin position="1"/>
        <end position="27"/>
    </location>
</feature>
<sequence length="439" mass="48646">MTAQPETAQPAAADDAPPPGGSSMAGPERCPRRFRYWHNAARPGVRRTRGVIRNLTGFDIFPTHAQAVDLCDDLYAGDPVAERFVADVFDGPIGPAEGRRMLQQALAEGIDAVDDAPESMRALFAEFEDVPAWVDRDLVEQGAAIWRRWGTMLYSVAGAITLEIYTEAAVATPLSLSGGYAGDNALRRFLETGRFWIDVSTPDTLFTPGSDGRATAMLVRVMHVAVRRRVAEHPEWRADDWGLPISQTYMLLTLIGGSVAPALALWPLGYLTSGKEMRALLHFQKYMGHLLGVQPRWFPETIGDCLRVLAMTIASRSYDAGAHGAELVESFPRAFGPRDEHRGLQRLRAAYNERIYAAYSALFMAPRTRARYDMPRAFPWVLIPVARAPLVAASEVARRIVPGYARLLEAVMVRHRANWLDAQMAGREAQFEAQSALRR</sequence>
<keyword evidence="4" id="KW-1185">Reference proteome</keyword>
<evidence type="ECO:0000259" key="2">
    <source>
        <dbReference type="Pfam" id="PF09995"/>
    </source>
</evidence>
<organism evidence="3 4">
    <name type="scientific">Tomitella cavernea</name>
    <dbReference type="NCBI Taxonomy" id="1387982"/>
    <lineage>
        <taxon>Bacteria</taxon>
        <taxon>Bacillati</taxon>
        <taxon>Actinomycetota</taxon>
        <taxon>Actinomycetes</taxon>
        <taxon>Mycobacteriales</taxon>
        <taxon>Tomitella</taxon>
    </lineage>
</organism>
<dbReference type="PANTHER" id="PTHR37539">
    <property type="entry name" value="SECRETED PROTEIN-RELATED"/>
    <property type="match status" value="1"/>
</dbReference>
<dbReference type="InterPro" id="IPR037473">
    <property type="entry name" value="Lcp-like"/>
</dbReference>